<dbReference type="OrthoDB" id="160645at2759"/>
<reference evidence="4" key="1">
    <citation type="journal article" date="2021" name="Nat. Commun.">
        <title>Genetic determinants of endophytism in the Arabidopsis root mycobiome.</title>
        <authorList>
            <person name="Mesny F."/>
            <person name="Miyauchi S."/>
            <person name="Thiergart T."/>
            <person name="Pickel B."/>
            <person name="Atanasova L."/>
            <person name="Karlsson M."/>
            <person name="Huettel B."/>
            <person name="Barry K.W."/>
            <person name="Haridas S."/>
            <person name="Chen C."/>
            <person name="Bauer D."/>
            <person name="Andreopoulos W."/>
            <person name="Pangilinan J."/>
            <person name="LaButti K."/>
            <person name="Riley R."/>
            <person name="Lipzen A."/>
            <person name="Clum A."/>
            <person name="Drula E."/>
            <person name="Henrissat B."/>
            <person name="Kohler A."/>
            <person name="Grigoriev I.V."/>
            <person name="Martin F.M."/>
            <person name="Hacquard S."/>
        </authorList>
    </citation>
    <scope>NUCLEOTIDE SEQUENCE</scope>
    <source>
        <strain evidence="4">MPI-CAGE-AT-0016</strain>
    </source>
</reference>
<dbReference type="AlphaFoldDB" id="A0A8K0X9J0"/>
<keyword evidence="2" id="KW-0732">Signal</keyword>
<dbReference type="Pfam" id="PF22974">
    <property type="entry name" value="DUF7029"/>
    <property type="match status" value="1"/>
</dbReference>
<feature type="chain" id="PRO_5035472490" description="DUF7029 domain-containing protein" evidence="2">
    <location>
        <begin position="24"/>
        <end position="572"/>
    </location>
</feature>
<feature type="region of interest" description="Disordered" evidence="1">
    <location>
        <begin position="99"/>
        <end position="142"/>
    </location>
</feature>
<feature type="domain" description="DUF7029" evidence="3">
    <location>
        <begin position="183"/>
        <end position="277"/>
    </location>
</feature>
<evidence type="ECO:0000313" key="5">
    <source>
        <dbReference type="Proteomes" id="UP000813385"/>
    </source>
</evidence>
<keyword evidence="5" id="KW-1185">Reference proteome</keyword>
<gene>
    <name evidence="4" type="ORF">B0T11DRAFT_25144</name>
</gene>
<feature type="compositionally biased region" description="Polar residues" evidence="1">
    <location>
        <begin position="100"/>
        <end position="109"/>
    </location>
</feature>
<organism evidence="4 5">
    <name type="scientific">Plectosphaerella cucumerina</name>
    <dbReference type="NCBI Taxonomy" id="40658"/>
    <lineage>
        <taxon>Eukaryota</taxon>
        <taxon>Fungi</taxon>
        <taxon>Dikarya</taxon>
        <taxon>Ascomycota</taxon>
        <taxon>Pezizomycotina</taxon>
        <taxon>Sordariomycetes</taxon>
        <taxon>Hypocreomycetidae</taxon>
        <taxon>Glomerellales</taxon>
        <taxon>Plectosphaerellaceae</taxon>
        <taxon>Plectosphaerella</taxon>
    </lineage>
</organism>
<dbReference type="Proteomes" id="UP000813385">
    <property type="component" value="Unassembled WGS sequence"/>
</dbReference>
<evidence type="ECO:0000259" key="3">
    <source>
        <dbReference type="Pfam" id="PF22974"/>
    </source>
</evidence>
<dbReference type="EMBL" id="JAGPXD010000001">
    <property type="protein sequence ID" value="KAH7376937.1"/>
    <property type="molecule type" value="Genomic_DNA"/>
</dbReference>
<feature type="compositionally biased region" description="Basic and acidic residues" evidence="1">
    <location>
        <begin position="121"/>
        <end position="136"/>
    </location>
</feature>
<feature type="signal peptide" evidence="2">
    <location>
        <begin position="1"/>
        <end position="23"/>
    </location>
</feature>
<dbReference type="InterPro" id="IPR054293">
    <property type="entry name" value="DUF7029"/>
</dbReference>
<evidence type="ECO:0000313" key="4">
    <source>
        <dbReference type="EMBL" id="KAH7376937.1"/>
    </source>
</evidence>
<sequence length="572" mass="61124">MARFNMRSTLAGLLLVAGSVVSAHQDCQCSPGNERITYIVVEMPEQPAAVIATTTRSSSAAAVTTSAPAPVFSTLTPTASATRVVSVGYGDEAPKPVYSPVSSNTNSNKPPVINKPHVNKPVHERPPIAEDYKPENTTHTFTPCPAPNVDRSDIKNLVPAHNVSLYYAATDENEQGTINMTLAFNNPAVVLDDVEDVKDVSCGDDVLTVKFATLEAFDEAVEDWDINEPFILITGHTGDCAVEFERGFFVVDDVVSDKAKLTVTVTATKGELPDIAGALEMEFNSLPAATLTRRLTLDPKYAITFAEGLPERTTIFSDGKYIEVTAEEAWFSSTLTFSGKLKYNFWGFKLEQLYFDIDAEFDSSAAVSASITAAFTEAISYKPDALAYSLVDVPGIISLGPGIAFGLALDVNATAAVGLYAGVDISLPAGNVHVDFLDAAKTGTSGWEPIYNSYANISQAADVSLDVGADVTVMLQFKLLGGLVDLSSGVTASPGFANTFKLRGEQNAVVNGTVKAIDAGIDVPTDALECADTNGIEFTSDFFFSVSAFATKWFNRELYNVRVPLVDYCLAF</sequence>
<proteinExistence type="predicted"/>
<evidence type="ECO:0000256" key="2">
    <source>
        <dbReference type="SAM" id="SignalP"/>
    </source>
</evidence>
<protein>
    <recommendedName>
        <fullName evidence="3">DUF7029 domain-containing protein</fullName>
    </recommendedName>
</protein>
<comment type="caution">
    <text evidence="4">The sequence shown here is derived from an EMBL/GenBank/DDBJ whole genome shotgun (WGS) entry which is preliminary data.</text>
</comment>
<name>A0A8K0X9J0_9PEZI</name>
<accession>A0A8K0X9J0</accession>
<evidence type="ECO:0000256" key="1">
    <source>
        <dbReference type="SAM" id="MobiDB-lite"/>
    </source>
</evidence>